<gene>
    <name evidence="9" type="primary">LOC108560419</name>
</gene>
<evidence type="ECO:0000256" key="4">
    <source>
        <dbReference type="ARBA" id="ARBA00023038"/>
    </source>
</evidence>
<dbReference type="Pfam" id="PF00412">
    <property type="entry name" value="LIM"/>
    <property type="match status" value="3"/>
</dbReference>
<dbReference type="GeneID" id="108560419"/>
<keyword evidence="4 5" id="KW-0440">LIM domain</keyword>
<evidence type="ECO:0000259" key="7">
    <source>
        <dbReference type="PROSITE" id="PS51303"/>
    </source>
</evidence>
<evidence type="ECO:0000313" key="8">
    <source>
        <dbReference type="Proteomes" id="UP000695000"/>
    </source>
</evidence>
<dbReference type="Proteomes" id="UP000695000">
    <property type="component" value="Unplaced"/>
</dbReference>
<evidence type="ECO:0000256" key="1">
    <source>
        <dbReference type="ARBA" id="ARBA00022723"/>
    </source>
</evidence>
<sequence length="1074" mass="120224">MDTAGANAEEVNAPNWLRELEAKRERRLKARLGHEAGAGSPCLKCQSGCPGLDLHFWRKICKSCKCGKENHDVHDDDLHGWAQFQLLGSKPRTPQRFVLPGKKDEVVLDWAPKGSKEAVESYLRDIPTEMLPIKGSKAAKDRKLLLQKQMPMHDLDPTLCDALTEDETKKMGDYVKHLQDHSVGVGKLVAVDAKLITNKMSGQMSCVEVAHLKPMNISHGLEKMSIKPRKHDYENIDAFGKPKLEAELEKLQQINDCLSNPAQALYGMLLDKSSVPLKDHHGNPIKTTLDYYGNPIIDSTILELIGPLAKAEYALLLDKNCAPILDSQGLPIKNVIAQATEPVILDKFGNRVRPQMALLLDGSKAPMKDQANSPIKVPLDAYSQPIIPRNFNQVPKFAKILDKNGASIIDHKGDPMIYDLLKPSGFKFERPSKFAKLLDKNRHPIMHGGNLLVTNLDPFGTPILSDSIIEKLGNVRPQFASMLDAHGKEINVEKPLDVKDPIYDKFGKEIRVKYGLLLKDDAPIRDALGKPVGVQLDAFRRPIIDSAVLEKIGFKKPEYSMPLHANGAPILDNSGKVIKDPILVDDNAGTLQKGLLLDGNLQVIKDPYGKRIKVDYDENGKAILDLNQVINKKPEFVLGLNENLGPIYDDFGNPKIDKLEVNRDKFGNEIEPIFGVLLDAQKEPILDASNSPIMVDLDGLKRPIYDHNLKPKYVKLLDRNGAPIYNAIKPIRTQPKYAQIDGVNVNLDAALKPIIDENTLNKLGKKLPKEAIYLDEAGNIVYDDYGRPRTVAIDTANQNSGAASALLLDQNFAPILDQNEPIKLKLDAVKRPIIDNSICERVGFKEPQFIMFLDENNEPLLDNYGQIVHEKIPEESDVKAEVEVETKSNCHRCKKVLNDNAIEIDRCSSMWHVECFKCAGCNQSLADFVYCYDDESDDVYCLRDYAKIRGIPRCNACDELILCKEYCLAQHETYHVKHFCCFECDSQLAGNNYLVENKQPVCLECYDKLMADKCAKCLRVIGAEEQGVNIKGSHFHATDDCFRCQTCSKPLLNSKMLFKDMKLYCSSPCYHNDK</sequence>
<keyword evidence="8" id="KW-1185">Reference proteome</keyword>
<keyword evidence="3 5" id="KW-0862">Zinc</keyword>
<evidence type="ECO:0000256" key="3">
    <source>
        <dbReference type="ARBA" id="ARBA00022833"/>
    </source>
</evidence>
<protein>
    <submittedName>
        <fullName evidence="9">Uncharacterized protein LOC108560419</fullName>
    </submittedName>
</protein>
<dbReference type="CDD" id="cd09341">
    <property type="entry name" value="LIM2_Testin_like"/>
    <property type="match status" value="1"/>
</dbReference>
<feature type="domain" description="PET" evidence="7">
    <location>
        <begin position="89"/>
        <end position="196"/>
    </location>
</feature>
<evidence type="ECO:0000256" key="5">
    <source>
        <dbReference type="PROSITE-ProRule" id="PRU00125"/>
    </source>
</evidence>
<evidence type="ECO:0000259" key="6">
    <source>
        <dbReference type="PROSITE" id="PS50023"/>
    </source>
</evidence>
<proteinExistence type="predicted"/>
<reference evidence="9" key="1">
    <citation type="submission" date="2025-08" db="UniProtKB">
        <authorList>
            <consortium name="RefSeq"/>
        </authorList>
    </citation>
    <scope>IDENTIFICATION</scope>
    <source>
        <tissue evidence="9">Whole Larva</tissue>
    </source>
</reference>
<evidence type="ECO:0000256" key="2">
    <source>
        <dbReference type="ARBA" id="ARBA00022737"/>
    </source>
</evidence>
<feature type="domain" description="LIM zinc-binding" evidence="6">
    <location>
        <begin position="952"/>
        <end position="1012"/>
    </location>
</feature>
<dbReference type="SUPFAM" id="SSF57716">
    <property type="entry name" value="Glucocorticoid receptor-like (DNA-binding domain)"/>
    <property type="match status" value="2"/>
</dbReference>
<dbReference type="InterPro" id="IPR001781">
    <property type="entry name" value="Znf_LIM"/>
</dbReference>
<dbReference type="PROSITE" id="PS50023">
    <property type="entry name" value="LIM_DOMAIN_2"/>
    <property type="match status" value="2"/>
</dbReference>
<dbReference type="SMART" id="SM00132">
    <property type="entry name" value="LIM"/>
    <property type="match status" value="3"/>
</dbReference>
<accession>A0ABM1MFT9</accession>
<keyword evidence="1 5" id="KW-0479">Metal-binding</keyword>
<dbReference type="PANTHER" id="PTHR24211">
    <property type="entry name" value="LIM DOMAIN-CONTAINING PROTEIN"/>
    <property type="match status" value="1"/>
</dbReference>
<dbReference type="Pfam" id="PF06297">
    <property type="entry name" value="PET"/>
    <property type="match status" value="1"/>
</dbReference>
<feature type="domain" description="LIM zinc-binding" evidence="6">
    <location>
        <begin position="888"/>
        <end position="951"/>
    </location>
</feature>
<keyword evidence="2" id="KW-0677">Repeat</keyword>
<dbReference type="InterPro" id="IPR010442">
    <property type="entry name" value="PET_domain"/>
</dbReference>
<dbReference type="PROSITE" id="PS00478">
    <property type="entry name" value="LIM_DOMAIN_1"/>
    <property type="match status" value="2"/>
</dbReference>
<name>A0ABM1MFT9_NICVS</name>
<dbReference type="Gene3D" id="2.10.110.10">
    <property type="entry name" value="Cysteine Rich Protein"/>
    <property type="match status" value="3"/>
</dbReference>
<dbReference type="RefSeq" id="XP_017773439.1">
    <property type="nucleotide sequence ID" value="XM_017917950.1"/>
</dbReference>
<dbReference type="InterPro" id="IPR047120">
    <property type="entry name" value="Pk/Esn/Tes"/>
</dbReference>
<dbReference type="PANTHER" id="PTHR24211:SF22">
    <property type="entry name" value="TESTIN"/>
    <property type="match status" value="1"/>
</dbReference>
<organism evidence="8 9">
    <name type="scientific">Nicrophorus vespilloides</name>
    <name type="common">Boreal carrion beetle</name>
    <dbReference type="NCBI Taxonomy" id="110193"/>
    <lineage>
        <taxon>Eukaryota</taxon>
        <taxon>Metazoa</taxon>
        <taxon>Ecdysozoa</taxon>
        <taxon>Arthropoda</taxon>
        <taxon>Hexapoda</taxon>
        <taxon>Insecta</taxon>
        <taxon>Pterygota</taxon>
        <taxon>Neoptera</taxon>
        <taxon>Endopterygota</taxon>
        <taxon>Coleoptera</taxon>
        <taxon>Polyphaga</taxon>
        <taxon>Staphyliniformia</taxon>
        <taxon>Silphidae</taxon>
        <taxon>Nicrophorinae</taxon>
        <taxon>Nicrophorus</taxon>
    </lineage>
</organism>
<dbReference type="PROSITE" id="PS51303">
    <property type="entry name" value="PET"/>
    <property type="match status" value="1"/>
</dbReference>
<evidence type="ECO:0000313" key="9">
    <source>
        <dbReference type="RefSeq" id="XP_017773439.1"/>
    </source>
</evidence>